<sequence>MNWRGTAVLALLLAIGVAAGFGASWALGDNWSGDTPAAPVPASPSLPIDPVPELLPDPRIPPLAEGLPLVRQSVGAGDFRITLPVPKGWAFFESSLNEWQWRPPEQPDFGYVLRVEQVLSNRRSIEWTLDRRLAELREDEGNVEVIDQTTDSLHISFVSANHLRHAYLRWIDPTGGDNAQVELAVIGREVDDPGMADLIARVASGIRLG</sequence>
<keyword evidence="2" id="KW-1185">Reference proteome</keyword>
<evidence type="ECO:0000313" key="2">
    <source>
        <dbReference type="Proteomes" id="UP001204524"/>
    </source>
</evidence>
<reference evidence="1 2" key="1">
    <citation type="submission" date="2022-06" db="EMBL/GenBank/DDBJ databases">
        <authorList>
            <person name="So Y."/>
        </authorList>
    </citation>
    <scope>NUCLEOTIDE SEQUENCE [LARGE SCALE GENOMIC DNA]</scope>
    <source>
        <strain evidence="1 2">STR3</strain>
    </source>
</reference>
<gene>
    <name evidence="1" type="ORF">NCI01_02645</name>
</gene>
<proteinExistence type="predicted"/>
<name>A0ABT1KSP5_9ACTN</name>
<protein>
    <recommendedName>
        <fullName evidence="3">DUF4245 domain-containing protein</fullName>
    </recommendedName>
</protein>
<dbReference type="Proteomes" id="UP001204524">
    <property type="component" value="Unassembled WGS sequence"/>
</dbReference>
<dbReference type="EMBL" id="JANARS010000001">
    <property type="protein sequence ID" value="MCP3420687.1"/>
    <property type="molecule type" value="Genomic_DNA"/>
</dbReference>
<comment type="caution">
    <text evidence="1">The sequence shown here is derived from an EMBL/GenBank/DDBJ whole genome shotgun (WGS) entry which is preliminary data.</text>
</comment>
<organism evidence="1 2">
    <name type="scientific">Nocardioides pinisoli</name>
    <dbReference type="NCBI Taxonomy" id="2950279"/>
    <lineage>
        <taxon>Bacteria</taxon>
        <taxon>Bacillati</taxon>
        <taxon>Actinomycetota</taxon>
        <taxon>Actinomycetes</taxon>
        <taxon>Propionibacteriales</taxon>
        <taxon>Nocardioidaceae</taxon>
        <taxon>Nocardioides</taxon>
    </lineage>
</organism>
<evidence type="ECO:0008006" key="3">
    <source>
        <dbReference type="Google" id="ProtNLM"/>
    </source>
</evidence>
<accession>A0ABT1KSP5</accession>
<evidence type="ECO:0000313" key="1">
    <source>
        <dbReference type="EMBL" id="MCP3420687.1"/>
    </source>
</evidence>
<dbReference type="RefSeq" id="WP_254179912.1">
    <property type="nucleotide sequence ID" value="NZ_JANARS010000001.1"/>
</dbReference>